<dbReference type="InterPro" id="IPR001279">
    <property type="entry name" value="Metallo-B-lactamas"/>
</dbReference>
<dbReference type="SUPFAM" id="SSF56281">
    <property type="entry name" value="Metallo-hydrolase/oxidoreductase"/>
    <property type="match status" value="1"/>
</dbReference>
<keyword evidence="1" id="KW-0862">Zinc</keyword>
<proteinExistence type="predicted"/>
<dbReference type="CDD" id="cd07716">
    <property type="entry name" value="RNaseZ_short-form-like_MBL-fold"/>
    <property type="match status" value="1"/>
</dbReference>
<accession>A0A0A1GYG3</accession>
<dbReference type="GO" id="GO:0042781">
    <property type="term" value="F:3'-tRNA processing endoribonuclease activity"/>
    <property type="evidence" value="ECO:0007669"/>
    <property type="project" value="TreeGrafter"/>
</dbReference>
<dbReference type="Pfam" id="PF12706">
    <property type="entry name" value="Lactamase_B_2"/>
    <property type="match status" value="1"/>
</dbReference>
<organism evidence="3 4">
    <name type="scientific">Paucilactobacillus hokkaidonensis JCM 18461</name>
    <dbReference type="NCBI Taxonomy" id="1291742"/>
    <lineage>
        <taxon>Bacteria</taxon>
        <taxon>Bacillati</taxon>
        <taxon>Bacillota</taxon>
        <taxon>Bacilli</taxon>
        <taxon>Lactobacillales</taxon>
        <taxon>Lactobacillaceae</taxon>
        <taxon>Paucilactobacillus</taxon>
    </lineage>
</organism>
<name>A0A0A1GYG3_9LACO</name>
<dbReference type="PANTHER" id="PTHR46018:SF4">
    <property type="entry name" value="METALLO-HYDROLASE YHFI-RELATED"/>
    <property type="match status" value="1"/>
</dbReference>
<evidence type="ECO:0000256" key="1">
    <source>
        <dbReference type="ARBA" id="ARBA00022833"/>
    </source>
</evidence>
<dbReference type="RefSeq" id="WP_041094003.1">
    <property type="nucleotide sequence ID" value="NZ_AP014680.1"/>
</dbReference>
<dbReference type="Proteomes" id="UP000031620">
    <property type="component" value="Chromosome"/>
</dbReference>
<dbReference type="EMBL" id="AP014680">
    <property type="protein sequence ID" value="BAP85998.1"/>
    <property type="molecule type" value="Genomic_DNA"/>
</dbReference>
<gene>
    <name evidence="3" type="ORF">LOOC260_114620</name>
</gene>
<reference evidence="3 4" key="1">
    <citation type="submission" date="2014-11" db="EMBL/GenBank/DDBJ databases">
        <title>Complete genome sequence and analysis of Lactobacillus hokkaidonensis LOOC260T.</title>
        <authorList>
            <person name="Tanizawa Y."/>
            <person name="Tohno M."/>
            <person name="Kaminuma E."/>
            <person name="Nakamura Y."/>
            <person name="Arita M."/>
        </authorList>
    </citation>
    <scope>NUCLEOTIDE SEQUENCE [LARGE SCALE GENOMIC DNA]</scope>
    <source>
        <strain evidence="3 4">LOOC260</strain>
    </source>
</reference>
<dbReference type="KEGG" id="lho:LOOC260_114620"/>
<dbReference type="PANTHER" id="PTHR46018">
    <property type="entry name" value="ZINC PHOSPHODIESTERASE ELAC PROTEIN 1"/>
    <property type="match status" value="1"/>
</dbReference>
<dbReference type="SMART" id="SM00849">
    <property type="entry name" value="Lactamase_B"/>
    <property type="match status" value="1"/>
</dbReference>
<dbReference type="STRING" id="1291742.LOOC260_114620"/>
<evidence type="ECO:0000313" key="3">
    <source>
        <dbReference type="EMBL" id="BAP85998.1"/>
    </source>
</evidence>
<dbReference type="AlphaFoldDB" id="A0A0A1GYG3"/>
<dbReference type="Gene3D" id="3.60.15.10">
    <property type="entry name" value="Ribonuclease Z/Hydroxyacylglutathione hydrolase-like"/>
    <property type="match status" value="1"/>
</dbReference>
<feature type="domain" description="Metallo-beta-lactamase" evidence="2">
    <location>
        <begin position="18"/>
        <end position="211"/>
    </location>
</feature>
<evidence type="ECO:0000259" key="2">
    <source>
        <dbReference type="SMART" id="SM00849"/>
    </source>
</evidence>
<dbReference type="HOGENOM" id="CLU_031317_3_1_9"/>
<sequence length="246" mass="27481">MKITVLGFYGGYPYDNQATSGYLIQTKNYNLLLDCGSGVLLKLEQVIDPLQLNAVILSHYHADHIADVGVLQHYWQLNPGVKRQPMLPIYGHNKDQDNFAKLNWPNSTFAAAYDPNQTLKLGPFDVTFLETKHPVTAYAMRFTERETQRSFVFTADTAYISAMIGFADQTDLLITDTNFLDEPNGPKWHLTAAESGTIAVKARVKQLLLSHLPQNIQPDKLVSVAKEIVPSDLIVNYASTGKVIEI</sequence>
<protein>
    <recommendedName>
        <fullName evidence="2">Metallo-beta-lactamase domain-containing protein</fullName>
    </recommendedName>
</protein>
<evidence type="ECO:0000313" key="4">
    <source>
        <dbReference type="Proteomes" id="UP000031620"/>
    </source>
</evidence>
<dbReference type="InterPro" id="IPR036866">
    <property type="entry name" value="RibonucZ/Hydroxyglut_hydro"/>
</dbReference>